<keyword evidence="1" id="KW-0812">Transmembrane</keyword>
<evidence type="ECO:0000313" key="2">
    <source>
        <dbReference type="EMBL" id="SVA99320.1"/>
    </source>
</evidence>
<name>A0A382ACP0_9ZZZZ</name>
<keyword evidence="1" id="KW-0472">Membrane</keyword>
<feature type="transmembrane region" description="Helical" evidence="1">
    <location>
        <begin position="24"/>
        <end position="43"/>
    </location>
</feature>
<gene>
    <name evidence="2" type="ORF">METZ01_LOCUS152174</name>
</gene>
<evidence type="ECO:0000256" key="1">
    <source>
        <dbReference type="SAM" id="Phobius"/>
    </source>
</evidence>
<proteinExistence type="predicted"/>
<reference evidence="2" key="1">
    <citation type="submission" date="2018-05" db="EMBL/GenBank/DDBJ databases">
        <authorList>
            <person name="Lanie J.A."/>
            <person name="Ng W.-L."/>
            <person name="Kazmierczak K.M."/>
            <person name="Andrzejewski T.M."/>
            <person name="Davidsen T.M."/>
            <person name="Wayne K.J."/>
            <person name="Tettelin H."/>
            <person name="Glass J.I."/>
            <person name="Rusch D."/>
            <person name="Podicherti R."/>
            <person name="Tsui H.-C.T."/>
            <person name="Winkler M.E."/>
        </authorList>
    </citation>
    <scope>NUCLEOTIDE SEQUENCE</scope>
</reference>
<organism evidence="2">
    <name type="scientific">marine metagenome</name>
    <dbReference type="NCBI Taxonomy" id="408172"/>
    <lineage>
        <taxon>unclassified sequences</taxon>
        <taxon>metagenomes</taxon>
        <taxon>ecological metagenomes</taxon>
    </lineage>
</organism>
<protein>
    <submittedName>
        <fullName evidence="2">Uncharacterized protein</fullName>
    </submittedName>
</protein>
<dbReference type="AlphaFoldDB" id="A0A382ACP0"/>
<accession>A0A382ACP0</accession>
<dbReference type="EMBL" id="UINC01024849">
    <property type="protein sequence ID" value="SVA99320.1"/>
    <property type="molecule type" value="Genomic_DNA"/>
</dbReference>
<feature type="non-terminal residue" evidence="2">
    <location>
        <position position="44"/>
    </location>
</feature>
<keyword evidence="1" id="KW-1133">Transmembrane helix</keyword>
<feature type="non-terminal residue" evidence="2">
    <location>
        <position position="1"/>
    </location>
</feature>
<sequence>VSAAINLVQITNIILTGRRSLLRMALYSTVILSRNSMLFSVFFS</sequence>